<dbReference type="Proteomes" id="UP001162501">
    <property type="component" value="Chromosome 24"/>
</dbReference>
<accession>A0AC59Z5M9</accession>
<dbReference type="EMBL" id="OX596108">
    <property type="protein sequence ID" value="CAN0243334.1"/>
    <property type="molecule type" value="Genomic_DNA"/>
</dbReference>
<evidence type="ECO:0000313" key="1">
    <source>
        <dbReference type="EMBL" id="CAN0243334.1"/>
    </source>
</evidence>
<reference evidence="1" key="1">
    <citation type="submission" date="2023-05" db="EMBL/GenBank/DDBJ databases">
        <authorList>
            <consortium name="ELIXIR-Norway"/>
        </authorList>
    </citation>
    <scope>NUCLEOTIDE SEQUENCE</scope>
</reference>
<reference evidence="1" key="2">
    <citation type="submission" date="2025-03" db="EMBL/GenBank/DDBJ databases">
        <authorList>
            <consortium name="ELIXIR-Norway"/>
            <consortium name="Elixir Norway"/>
        </authorList>
    </citation>
    <scope>NUCLEOTIDE SEQUENCE</scope>
</reference>
<evidence type="ECO:0000313" key="2">
    <source>
        <dbReference type="Proteomes" id="UP001162501"/>
    </source>
</evidence>
<sequence>METPGLCCVRTACLNVWGFKLPSLSLSHSLTPSLPSLYPPALLSVLLSLFCYFFFSFLWWSLLSVMCRMIFFFFDPLLHPAIPMSKQFGINYISLPPSEL</sequence>
<protein>
    <submittedName>
        <fullName evidence="1">Uncharacterized protein</fullName>
    </submittedName>
</protein>
<name>A0AC59Z5M9_RANTA</name>
<gene>
    <name evidence="1" type="ORF">MRATA1EN22A_LOCUS14227</name>
</gene>
<proteinExistence type="predicted"/>
<organism evidence="1 2">
    <name type="scientific">Rangifer tarandus platyrhynchus</name>
    <name type="common">Svalbard reindeer</name>
    <dbReference type="NCBI Taxonomy" id="3082113"/>
    <lineage>
        <taxon>Eukaryota</taxon>
        <taxon>Metazoa</taxon>
        <taxon>Chordata</taxon>
        <taxon>Craniata</taxon>
        <taxon>Vertebrata</taxon>
        <taxon>Euteleostomi</taxon>
        <taxon>Mammalia</taxon>
        <taxon>Eutheria</taxon>
        <taxon>Laurasiatheria</taxon>
        <taxon>Artiodactyla</taxon>
        <taxon>Ruminantia</taxon>
        <taxon>Pecora</taxon>
        <taxon>Cervidae</taxon>
        <taxon>Odocoileinae</taxon>
        <taxon>Rangifer</taxon>
    </lineage>
</organism>